<gene>
    <name evidence="1" type="ORF">LIER_00889</name>
</gene>
<evidence type="ECO:0000313" key="1">
    <source>
        <dbReference type="EMBL" id="GAA0139322.1"/>
    </source>
</evidence>
<keyword evidence="2" id="KW-1185">Reference proteome</keyword>
<dbReference type="Pfam" id="PF14223">
    <property type="entry name" value="Retrotran_gag_2"/>
    <property type="match status" value="1"/>
</dbReference>
<dbReference type="EMBL" id="BAABME010000080">
    <property type="protein sequence ID" value="GAA0139322.1"/>
    <property type="molecule type" value="Genomic_DNA"/>
</dbReference>
<name>A0AAV3NK79_LITER</name>
<evidence type="ECO:0000313" key="2">
    <source>
        <dbReference type="Proteomes" id="UP001454036"/>
    </source>
</evidence>
<reference evidence="1 2" key="1">
    <citation type="submission" date="2024-01" db="EMBL/GenBank/DDBJ databases">
        <title>The complete chloroplast genome sequence of Lithospermum erythrorhizon: insights into the phylogenetic relationship among Boraginaceae species and the maternal lineages of purple gromwells.</title>
        <authorList>
            <person name="Okada T."/>
            <person name="Watanabe K."/>
        </authorList>
    </citation>
    <scope>NUCLEOTIDE SEQUENCE [LARGE SCALE GENOMIC DNA]</scope>
</reference>
<protein>
    <recommendedName>
        <fullName evidence="3">UBN2 domain-containing protein</fullName>
    </recommendedName>
</protein>
<dbReference type="Proteomes" id="UP001454036">
    <property type="component" value="Unassembled WGS sequence"/>
</dbReference>
<comment type="caution">
    <text evidence="1">The sequence shown here is derived from an EMBL/GenBank/DDBJ whole genome shotgun (WGS) entry which is preliminary data.</text>
</comment>
<organism evidence="1 2">
    <name type="scientific">Lithospermum erythrorhizon</name>
    <name type="common">Purple gromwell</name>
    <name type="synonym">Lithospermum officinale var. erythrorhizon</name>
    <dbReference type="NCBI Taxonomy" id="34254"/>
    <lineage>
        <taxon>Eukaryota</taxon>
        <taxon>Viridiplantae</taxon>
        <taxon>Streptophyta</taxon>
        <taxon>Embryophyta</taxon>
        <taxon>Tracheophyta</taxon>
        <taxon>Spermatophyta</taxon>
        <taxon>Magnoliopsida</taxon>
        <taxon>eudicotyledons</taxon>
        <taxon>Gunneridae</taxon>
        <taxon>Pentapetalae</taxon>
        <taxon>asterids</taxon>
        <taxon>lamiids</taxon>
        <taxon>Boraginales</taxon>
        <taxon>Boraginaceae</taxon>
        <taxon>Boraginoideae</taxon>
        <taxon>Lithospermeae</taxon>
        <taxon>Lithospermum</taxon>
    </lineage>
</organism>
<evidence type="ECO:0008006" key="3">
    <source>
        <dbReference type="Google" id="ProtNLM"/>
    </source>
</evidence>
<dbReference type="PANTHER" id="PTHR34676:SF28">
    <property type="entry name" value="ZINC FINGER, CCHC-TYPE, RIBONUCLEASE H-LIKE DOMAIN, GAG-PRE-INTEGRASE DOMAIN PROTEIN-RELATED"/>
    <property type="match status" value="1"/>
</dbReference>
<dbReference type="AlphaFoldDB" id="A0AAV3NK79"/>
<sequence length="92" mass="10801">MKIRTIQPGAMTWDLNEDEMKKALEAELRKIALNTKAVNLLHNAIYKEEYARIKSCKTAKEIWDMLETAHVGNNQVNHTRIRLLAKEYQKFE</sequence>
<proteinExistence type="predicted"/>
<dbReference type="PANTHER" id="PTHR34676">
    <property type="entry name" value="DUF4219 DOMAIN-CONTAINING PROTEIN-RELATED"/>
    <property type="match status" value="1"/>
</dbReference>
<accession>A0AAV3NK79</accession>